<protein>
    <submittedName>
        <fullName evidence="1">Uncharacterized protein</fullName>
    </submittedName>
</protein>
<keyword evidence="2" id="KW-1185">Reference proteome</keyword>
<comment type="caution">
    <text evidence="1">The sequence shown here is derived from an EMBL/GenBank/DDBJ whole genome shotgun (WGS) entry which is preliminary data.</text>
</comment>
<organism evidence="1 2">
    <name type="scientific">Emticicia soli</name>
    <dbReference type="NCBI Taxonomy" id="2027878"/>
    <lineage>
        <taxon>Bacteria</taxon>
        <taxon>Pseudomonadati</taxon>
        <taxon>Bacteroidota</taxon>
        <taxon>Cytophagia</taxon>
        <taxon>Cytophagales</taxon>
        <taxon>Leadbetterellaceae</taxon>
        <taxon>Emticicia</taxon>
    </lineage>
</organism>
<accession>A0ABW5J516</accession>
<evidence type="ECO:0000313" key="1">
    <source>
        <dbReference type="EMBL" id="MFD2520618.1"/>
    </source>
</evidence>
<dbReference type="EMBL" id="JBHULC010000006">
    <property type="protein sequence ID" value="MFD2520618.1"/>
    <property type="molecule type" value="Genomic_DNA"/>
</dbReference>
<sequence length="125" mass="14797">MRKAIAILLLFSVMVRPFTQVYYLIDFKLRQDYIAKVLCVNKNKPQLNCNGKCYLAKRLKAAEDREKQAHHQAFEKFELPIIICEEIFAHNFDRHYAIQPDPVDLYNESYSTKYISHFFHPPCLA</sequence>
<evidence type="ECO:0000313" key="2">
    <source>
        <dbReference type="Proteomes" id="UP001597510"/>
    </source>
</evidence>
<dbReference type="RefSeq" id="WP_340239654.1">
    <property type="nucleotide sequence ID" value="NZ_JBBEWC010000014.1"/>
</dbReference>
<name>A0ABW5J516_9BACT</name>
<proteinExistence type="predicted"/>
<dbReference type="Proteomes" id="UP001597510">
    <property type="component" value="Unassembled WGS sequence"/>
</dbReference>
<gene>
    <name evidence="1" type="ORF">ACFSR2_06975</name>
</gene>
<reference evidence="2" key="1">
    <citation type="journal article" date="2019" name="Int. J. Syst. Evol. Microbiol.">
        <title>The Global Catalogue of Microorganisms (GCM) 10K type strain sequencing project: providing services to taxonomists for standard genome sequencing and annotation.</title>
        <authorList>
            <consortium name="The Broad Institute Genomics Platform"/>
            <consortium name="The Broad Institute Genome Sequencing Center for Infectious Disease"/>
            <person name="Wu L."/>
            <person name="Ma J."/>
        </authorList>
    </citation>
    <scope>NUCLEOTIDE SEQUENCE [LARGE SCALE GENOMIC DNA]</scope>
    <source>
        <strain evidence="2">KCTC 52344</strain>
    </source>
</reference>